<dbReference type="GO" id="GO:0005524">
    <property type="term" value="F:ATP binding"/>
    <property type="evidence" value="ECO:0007669"/>
    <property type="project" value="UniProtKB-KW"/>
</dbReference>
<dbReference type="GO" id="GO:0030955">
    <property type="term" value="F:potassium ion binding"/>
    <property type="evidence" value="ECO:0007669"/>
    <property type="project" value="InterPro"/>
</dbReference>
<comment type="pathway">
    <text evidence="2 13">Carbohydrate degradation; glycolysis; pyruvate from D-glyceraldehyde 3-phosphate: step 5/5.</text>
</comment>
<keyword evidence="9" id="KW-0067">ATP-binding</keyword>
<dbReference type="PROSITE" id="PS00110">
    <property type="entry name" value="PYRUVATE_KINASE"/>
    <property type="match status" value="1"/>
</dbReference>
<dbReference type="PANTHER" id="PTHR11817">
    <property type="entry name" value="PYRUVATE KINASE"/>
    <property type="match status" value="1"/>
</dbReference>
<dbReference type="InterPro" id="IPR015806">
    <property type="entry name" value="Pyrv_Knase_insert_dom_sf"/>
</dbReference>
<dbReference type="Gene3D" id="3.20.20.60">
    <property type="entry name" value="Phosphoenolpyruvate-binding domains"/>
    <property type="match status" value="1"/>
</dbReference>
<keyword evidence="12" id="KW-0670">Pyruvate</keyword>
<evidence type="ECO:0000256" key="13">
    <source>
        <dbReference type="RuleBase" id="RU000504"/>
    </source>
</evidence>
<evidence type="ECO:0000256" key="9">
    <source>
        <dbReference type="ARBA" id="ARBA00022840"/>
    </source>
</evidence>
<evidence type="ECO:0000256" key="7">
    <source>
        <dbReference type="ARBA" id="ARBA00022741"/>
    </source>
</evidence>
<proteinExistence type="inferred from homology"/>
<evidence type="ECO:0000259" key="16">
    <source>
        <dbReference type="Pfam" id="PF02887"/>
    </source>
</evidence>
<comment type="cofactor">
    <cofactor evidence="1">
        <name>K(+)</name>
        <dbReference type="ChEBI" id="CHEBI:29103"/>
    </cofactor>
</comment>
<gene>
    <name evidence="17" type="ORF">EAUS1353_LOCUS3278</name>
</gene>
<dbReference type="AlphaFoldDB" id="A0A7S1TPE7"/>
<dbReference type="Pfam" id="PF00224">
    <property type="entry name" value="PK"/>
    <property type="match status" value="1"/>
</dbReference>
<feature type="domain" description="Pyruvate kinase barrel" evidence="15">
    <location>
        <begin position="95"/>
        <end position="415"/>
    </location>
</feature>
<accession>A0A7S1TPE7</accession>
<dbReference type="GO" id="GO:0000287">
    <property type="term" value="F:magnesium ion binding"/>
    <property type="evidence" value="ECO:0007669"/>
    <property type="project" value="InterPro"/>
</dbReference>
<dbReference type="NCBIfam" id="TIGR01064">
    <property type="entry name" value="pyruv_kin"/>
    <property type="match status" value="1"/>
</dbReference>
<dbReference type="InterPro" id="IPR011037">
    <property type="entry name" value="Pyrv_Knase-like_insert_dom_sf"/>
</dbReference>
<evidence type="ECO:0000256" key="3">
    <source>
        <dbReference type="ARBA" id="ARBA00008663"/>
    </source>
</evidence>
<evidence type="ECO:0000256" key="14">
    <source>
        <dbReference type="SAM" id="MobiDB-lite"/>
    </source>
</evidence>
<keyword evidence="7" id="KW-0547">Nucleotide-binding</keyword>
<dbReference type="PRINTS" id="PR01050">
    <property type="entry name" value="PYRUVTKNASE"/>
</dbReference>
<dbReference type="InterPro" id="IPR015793">
    <property type="entry name" value="Pyrv_Knase_brl"/>
</dbReference>
<keyword evidence="5 13" id="KW-0808">Transferase</keyword>
<sequence>MECVSARCAFSAVRGAASGRRACARGAALRKCVARREFVSTTRSGSQRAKNVTRMVAVDEKSAKAGSDAGAQQLQPQPKQELAAGGVQTRRAQKRQSKIVCTIGPKTCSKEAMMMLADHGMNIVRLNMSHGTHEWHQAVIDNVRLLNRDHGYNLAILLDTKGPEVRSGDLKEPIVVERGDVFTWTVRKEHELGRMCTEVSYDDFVHDVQVGDTLLVDGGISSFLVTAVRGPDVISECIDGGVLTSRRHLNVRGKSASLPAITDKDWEDIAFGLRNDVDFYALSFVKHEDDVRFLRDYLRERGCEALVLPKIESAEAVPRLRQILEVADGAMVARGDLGAEIAVEEVPLVQEQIIEINRELKKPTIVATHMLESMITYASPTRAEVTDISEAIKQGADATMLSGETAGGAYPREAVDTMARVAQAVFALQSAPGQPAAGSFYEVPPAPNAGDARADVAYSAAVLARDLNAAAIVIFTRAGNYAREVSAVRPRCPVLAFSPSKDLNRRLMLSWGVDAFLIGFDEDPELTVHRAMRQLRSSNQVAKGDVLVIVSDMLNGAGDSVNTVQVRVIR</sequence>
<evidence type="ECO:0000256" key="5">
    <source>
        <dbReference type="ARBA" id="ARBA00022679"/>
    </source>
</evidence>
<comment type="catalytic activity">
    <reaction evidence="13">
        <text>pyruvate + ATP = phosphoenolpyruvate + ADP + H(+)</text>
        <dbReference type="Rhea" id="RHEA:18157"/>
        <dbReference type="ChEBI" id="CHEBI:15361"/>
        <dbReference type="ChEBI" id="CHEBI:15378"/>
        <dbReference type="ChEBI" id="CHEBI:30616"/>
        <dbReference type="ChEBI" id="CHEBI:58702"/>
        <dbReference type="ChEBI" id="CHEBI:456216"/>
        <dbReference type="EC" id="2.7.1.40"/>
    </reaction>
</comment>
<keyword evidence="8 13" id="KW-0418">Kinase</keyword>
<protein>
    <recommendedName>
        <fullName evidence="4 13">Pyruvate kinase</fullName>
        <ecNumber evidence="4 13">2.7.1.40</ecNumber>
    </recommendedName>
</protein>
<dbReference type="SUPFAM" id="SSF52935">
    <property type="entry name" value="PK C-terminal domain-like"/>
    <property type="match status" value="1"/>
</dbReference>
<reference evidence="17" key="1">
    <citation type="submission" date="2021-01" db="EMBL/GenBank/DDBJ databases">
        <authorList>
            <person name="Corre E."/>
            <person name="Pelletier E."/>
            <person name="Niang G."/>
            <person name="Scheremetjew M."/>
            <person name="Finn R."/>
            <person name="Kale V."/>
            <person name="Holt S."/>
            <person name="Cochrane G."/>
            <person name="Meng A."/>
            <person name="Brown T."/>
            <person name="Cohen L."/>
        </authorList>
    </citation>
    <scope>NUCLEOTIDE SEQUENCE</scope>
    <source>
        <strain evidence="17">CCMP3124</strain>
    </source>
</reference>
<evidence type="ECO:0000256" key="10">
    <source>
        <dbReference type="ARBA" id="ARBA00022842"/>
    </source>
</evidence>
<feature type="region of interest" description="Disordered" evidence="14">
    <location>
        <begin position="61"/>
        <end position="91"/>
    </location>
</feature>
<evidence type="ECO:0000313" key="17">
    <source>
        <dbReference type="EMBL" id="CAD9241538.1"/>
    </source>
</evidence>
<dbReference type="NCBIfam" id="NF004491">
    <property type="entry name" value="PRK05826.1"/>
    <property type="match status" value="1"/>
</dbReference>
<dbReference type="Gene3D" id="3.40.1380.20">
    <property type="entry name" value="Pyruvate kinase, C-terminal domain"/>
    <property type="match status" value="1"/>
</dbReference>
<dbReference type="SUPFAM" id="SSF51621">
    <property type="entry name" value="Phosphoenolpyruvate/pyruvate domain"/>
    <property type="match status" value="1"/>
</dbReference>
<keyword evidence="11 13" id="KW-0324">Glycolysis</keyword>
<keyword evidence="10 13" id="KW-0460">Magnesium</keyword>
<feature type="domain" description="Pyruvate kinase C-terminal" evidence="16">
    <location>
        <begin position="456"/>
        <end position="566"/>
    </location>
</feature>
<dbReference type="InterPro" id="IPR036918">
    <property type="entry name" value="Pyrv_Knase_C_sf"/>
</dbReference>
<evidence type="ECO:0000256" key="8">
    <source>
        <dbReference type="ARBA" id="ARBA00022777"/>
    </source>
</evidence>
<evidence type="ECO:0000256" key="4">
    <source>
        <dbReference type="ARBA" id="ARBA00012142"/>
    </source>
</evidence>
<dbReference type="Gene3D" id="2.40.33.10">
    <property type="entry name" value="PK beta-barrel domain-like"/>
    <property type="match status" value="1"/>
</dbReference>
<keyword evidence="6" id="KW-0479">Metal-binding</keyword>
<evidence type="ECO:0000259" key="15">
    <source>
        <dbReference type="Pfam" id="PF00224"/>
    </source>
</evidence>
<dbReference type="InterPro" id="IPR018209">
    <property type="entry name" value="Pyrv_Knase_AS"/>
</dbReference>
<evidence type="ECO:0000256" key="11">
    <source>
        <dbReference type="ARBA" id="ARBA00023152"/>
    </source>
</evidence>
<evidence type="ECO:0000256" key="12">
    <source>
        <dbReference type="ARBA" id="ARBA00023317"/>
    </source>
</evidence>
<dbReference type="InterPro" id="IPR001697">
    <property type="entry name" value="Pyr_Knase"/>
</dbReference>
<organism evidence="17">
    <name type="scientific">Erythrolobus australicus</name>
    <dbReference type="NCBI Taxonomy" id="1077150"/>
    <lineage>
        <taxon>Eukaryota</taxon>
        <taxon>Rhodophyta</taxon>
        <taxon>Bangiophyceae</taxon>
        <taxon>Porphyridiales</taxon>
        <taxon>Porphyridiaceae</taxon>
        <taxon>Erythrolobus</taxon>
    </lineage>
</organism>
<dbReference type="InterPro" id="IPR040442">
    <property type="entry name" value="Pyrv_kinase-like_dom_sf"/>
</dbReference>
<dbReference type="SUPFAM" id="SSF50800">
    <property type="entry name" value="PK beta-barrel domain-like"/>
    <property type="match status" value="1"/>
</dbReference>
<evidence type="ECO:0000256" key="2">
    <source>
        <dbReference type="ARBA" id="ARBA00004997"/>
    </source>
</evidence>
<dbReference type="Pfam" id="PF02887">
    <property type="entry name" value="PK_C"/>
    <property type="match status" value="1"/>
</dbReference>
<dbReference type="EC" id="2.7.1.40" evidence="4 13"/>
<dbReference type="UniPathway" id="UPA00109">
    <property type="reaction ID" value="UER00188"/>
</dbReference>
<comment type="similarity">
    <text evidence="3 13">Belongs to the pyruvate kinase family.</text>
</comment>
<dbReference type="InterPro" id="IPR015813">
    <property type="entry name" value="Pyrv/PenolPyrv_kinase-like_dom"/>
</dbReference>
<name>A0A7S1TPE7_9RHOD</name>
<dbReference type="GO" id="GO:0016301">
    <property type="term" value="F:kinase activity"/>
    <property type="evidence" value="ECO:0007669"/>
    <property type="project" value="UniProtKB-KW"/>
</dbReference>
<evidence type="ECO:0000256" key="1">
    <source>
        <dbReference type="ARBA" id="ARBA00001958"/>
    </source>
</evidence>
<dbReference type="InterPro" id="IPR015795">
    <property type="entry name" value="Pyrv_Knase_C"/>
</dbReference>
<dbReference type="EMBL" id="HBGI01005049">
    <property type="protein sequence ID" value="CAD9241538.1"/>
    <property type="molecule type" value="Transcribed_RNA"/>
</dbReference>
<dbReference type="GO" id="GO:0004743">
    <property type="term" value="F:pyruvate kinase activity"/>
    <property type="evidence" value="ECO:0007669"/>
    <property type="project" value="UniProtKB-EC"/>
</dbReference>
<evidence type="ECO:0000256" key="6">
    <source>
        <dbReference type="ARBA" id="ARBA00022723"/>
    </source>
</evidence>